<comment type="caution">
    <text evidence="1">The sequence shown here is derived from an EMBL/GenBank/DDBJ whole genome shotgun (WGS) entry which is preliminary data.</text>
</comment>
<protein>
    <recommendedName>
        <fullName evidence="3">Protein ZIP4 homolog</fullName>
    </recommendedName>
</protein>
<dbReference type="AlphaFoldDB" id="A0A6A4ZAE8"/>
<sequence>MMNLDALRSFLDATNVSEKECMKRLQEAHAWMTSPGHDKLQTTDVIDLYNASRKCAMHDTNKQVAYQIRSLACMLLKRLVGPSISESLDLLRCFARTGHVLRGASVSSHVIASPEVCFSEAIAIYRSMGLNHLSKTKSGVELEEICEDIWDAFEGHLSCITSVADMVQDIHDLRMFMPYLPQNATKFVKLIMNLAESHRLRDARDAEATLLGIALELIETLDNIKKKSSLRRTALVCLVDVYIDMEMLDRAETCWTLLMSPETPQGLKSGVKLHLKSRAFPRALSLVEQLQEHDNYELACEATRMYSATVGYHDGTVFPLWETLKVNFPANAIQIDMELATELAFSEHQDLREKSCSITARLAEQWSQFAPDQLSQLKKVIHDASCNATNYDLSEELFRWTEVALVISRTSAERVVCKRIMSLAKLRLGDFAMALQLATEALNEEMSKKSLFACFRVLVSCDDASSSAISVEETLVQLIECDDFDIYDMVAFGREAHQAKNHASVLQVCETLAKLLSERICATNELPQLEVGVLYQNMAQLNNSLCEGDERQPISKFMTYLDDLLALAERIEPSQVEKSFGPPEVLEWFFGVCHNIGVNTQNWRCFKQAAQVAATATKLFPNTATKLQGRDEKCWVAAICLRMKDIDTLSNEDLVEVESMLAKQLSQDKTHTSKIQDYLATSMFIVKIKTDDFRTKDFLECYTAKLEQTSMKYRELGGMAIECCTCITMFSRRRRIQRPRLQPSLCVQYQATCISFRTTSHVVYIYVTLWPPSFGSLQLELQQKHVESRAVLYALKKLVALAQSKEEGCEWLEHVVQISSTIDIVLLDDDIEWFMAKAWNFVGSVVLQKSRA</sequence>
<reference evidence="1 2" key="1">
    <citation type="submission" date="2019-06" db="EMBL/GenBank/DDBJ databases">
        <title>Genomics analysis of Aphanomyces spp. identifies a new class of oomycete effector associated with host adaptation.</title>
        <authorList>
            <person name="Gaulin E."/>
        </authorList>
    </citation>
    <scope>NUCLEOTIDE SEQUENCE [LARGE SCALE GENOMIC DNA]</scope>
    <source>
        <strain evidence="1 2">E</strain>
    </source>
</reference>
<proteinExistence type="predicted"/>
<dbReference type="Proteomes" id="UP000469452">
    <property type="component" value="Unassembled WGS sequence"/>
</dbReference>
<dbReference type="EMBL" id="VJMI01019474">
    <property type="protein sequence ID" value="KAF0707272.1"/>
    <property type="molecule type" value="Genomic_DNA"/>
</dbReference>
<evidence type="ECO:0008006" key="3">
    <source>
        <dbReference type="Google" id="ProtNLM"/>
    </source>
</evidence>
<evidence type="ECO:0000313" key="2">
    <source>
        <dbReference type="Proteomes" id="UP000469452"/>
    </source>
</evidence>
<organism evidence="1 2">
    <name type="scientific">Aphanomyces astaci</name>
    <name type="common">Crayfish plague agent</name>
    <dbReference type="NCBI Taxonomy" id="112090"/>
    <lineage>
        <taxon>Eukaryota</taxon>
        <taxon>Sar</taxon>
        <taxon>Stramenopiles</taxon>
        <taxon>Oomycota</taxon>
        <taxon>Saprolegniomycetes</taxon>
        <taxon>Saprolegniales</taxon>
        <taxon>Verrucalvaceae</taxon>
        <taxon>Aphanomyces</taxon>
    </lineage>
</organism>
<accession>A0A6A4ZAE8</accession>
<evidence type="ECO:0000313" key="1">
    <source>
        <dbReference type="EMBL" id="KAF0707272.1"/>
    </source>
</evidence>
<dbReference type="VEuPathDB" id="FungiDB:H257_14493"/>
<name>A0A6A4ZAE8_APHAT</name>
<gene>
    <name evidence="1" type="ORF">AaE_013686</name>
</gene>